<dbReference type="AlphaFoldDB" id="A0A401S8G5"/>
<name>A0A401S8G5_CHIPU</name>
<comment type="caution">
    <text evidence="1">The sequence shown here is derived from an EMBL/GenBank/DDBJ whole genome shotgun (WGS) entry which is preliminary data.</text>
</comment>
<dbReference type="EMBL" id="BEZZ01000132">
    <property type="protein sequence ID" value="GCC26630.1"/>
    <property type="molecule type" value="Genomic_DNA"/>
</dbReference>
<keyword evidence="2" id="KW-1185">Reference proteome</keyword>
<sequence length="67" mass="7775">MRCAHFSCDQRWIAPINPFRICHAALSFHFSPSCHVKITNWLHRTSGNKTLNRVGASSLLKFFHSEY</sequence>
<organism evidence="1 2">
    <name type="scientific">Chiloscyllium punctatum</name>
    <name type="common">Brownbanded bambooshark</name>
    <name type="synonym">Hemiscyllium punctatum</name>
    <dbReference type="NCBI Taxonomy" id="137246"/>
    <lineage>
        <taxon>Eukaryota</taxon>
        <taxon>Metazoa</taxon>
        <taxon>Chordata</taxon>
        <taxon>Craniata</taxon>
        <taxon>Vertebrata</taxon>
        <taxon>Chondrichthyes</taxon>
        <taxon>Elasmobranchii</taxon>
        <taxon>Galeomorphii</taxon>
        <taxon>Galeoidea</taxon>
        <taxon>Orectolobiformes</taxon>
        <taxon>Hemiscylliidae</taxon>
        <taxon>Chiloscyllium</taxon>
    </lineage>
</organism>
<proteinExistence type="predicted"/>
<dbReference type="Proteomes" id="UP000287033">
    <property type="component" value="Unassembled WGS sequence"/>
</dbReference>
<protein>
    <submittedName>
        <fullName evidence="1">Uncharacterized protein</fullName>
    </submittedName>
</protein>
<gene>
    <name evidence="1" type="ORF">chiPu_0005048</name>
</gene>
<evidence type="ECO:0000313" key="2">
    <source>
        <dbReference type="Proteomes" id="UP000287033"/>
    </source>
</evidence>
<accession>A0A401S8G5</accession>
<evidence type="ECO:0000313" key="1">
    <source>
        <dbReference type="EMBL" id="GCC26630.1"/>
    </source>
</evidence>
<reference evidence="1 2" key="1">
    <citation type="journal article" date="2018" name="Nat. Ecol. Evol.">
        <title>Shark genomes provide insights into elasmobranch evolution and the origin of vertebrates.</title>
        <authorList>
            <person name="Hara Y"/>
            <person name="Yamaguchi K"/>
            <person name="Onimaru K"/>
            <person name="Kadota M"/>
            <person name="Koyanagi M"/>
            <person name="Keeley SD"/>
            <person name="Tatsumi K"/>
            <person name="Tanaka K"/>
            <person name="Motone F"/>
            <person name="Kageyama Y"/>
            <person name="Nozu R"/>
            <person name="Adachi N"/>
            <person name="Nishimura O"/>
            <person name="Nakagawa R"/>
            <person name="Tanegashima C"/>
            <person name="Kiyatake I"/>
            <person name="Matsumoto R"/>
            <person name="Murakumo K"/>
            <person name="Nishida K"/>
            <person name="Terakita A"/>
            <person name="Kuratani S"/>
            <person name="Sato K"/>
            <person name="Hyodo S Kuraku.S."/>
        </authorList>
    </citation>
    <scope>NUCLEOTIDE SEQUENCE [LARGE SCALE GENOMIC DNA]</scope>
</reference>